<dbReference type="RefSeq" id="WP_145742517.1">
    <property type="nucleotide sequence ID" value="NZ_VIWX01000004.1"/>
</dbReference>
<name>A0A561U4I7_9PSEU</name>
<dbReference type="EMBL" id="VIWX01000004">
    <property type="protein sequence ID" value="TWF94273.1"/>
    <property type="molecule type" value="Genomic_DNA"/>
</dbReference>
<accession>A0A561U4I7</accession>
<evidence type="ECO:0000313" key="2">
    <source>
        <dbReference type="Proteomes" id="UP000316184"/>
    </source>
</evidence>
<keyword evidence="2" id="KW-1185">Reference proteome</keyword>
<comment type="caution">
    <text evidence="1">The sequence shown here is derived from an EMBL/GenBank/DDBJ whole genome shotgun (WGS) entry which is preliminary data.</text>
</comment>
<reference evidence="1 2" key="1">
    <citation type="submission" date="2019-06" db="EMBL/GenBank/DDBJ databases">
        <title>Sequencing the genomes of 1000 actinobacteria strains.</title>
        <authorList>
            <person name="Klenk H.-P."/>
        </authorList>
    </citation>
    <scope>NUCLEOTIDE SEQUENCE [LARGE SCALE GENOMIC DNA]</scope>
    <source>
        <strain evidence="1 2">DSM 46699</strain>
    </source>
</reference>
<protein>
    <submittedName>
        <fullName evidence="1">Uncharacterized protein</fullName>
    </submittedName>
</protein>
<organism evidence="1 2">
    <name type="scientific">Saccharopolyspora dendranthemae</name>
    <dbReference type="NCBI Taxonomy" id="1181886"/>
    <lineage>
        <taxon>Bacteria</taxon>
        <taxon>Bacillati</taxon>
        <taxon>Actinomycetota</taxon>
        <taxon>Actinomycetes</taxon>
        <taxon>Pseudonocardiales</taxon>
        <taxon>Pseudonocardiaceae</taxon>
        <taxon>Saccharopolyspora</taxon>
    </lineage>
</organism>
<sequence>MATIKLTRLKAINNEDNVGCDHPYLKLDDAVVWGPQRVCEEFDIDLAVGRSFSGAVTVELWEEDDVDSDDLLGRHSLSSGSGSVEFTRDGAHYTLSYSIS</sequence>
<proteinExistence type="predicted"/>
<evidence type="ECO:0000313" key="1">
    <source>
        <dbReference type="EMBL" id="TWF94273.1"/>
    </source>
</evidence>
<dbReference type="Proteomes" id="UP000316184">
    <property type="component" value="Unassembled WGS sequence"/>
</dbReference>
<gene>
    <name evidence="1" type="ORF">FHU35_14560</name>
</gene>
<dbReference type="OrthoDB" id="3826500at2"/>
<dbReference type="AlphaFoldDB" id="A0A561U4I7"/>